<evidence type="ECO:0000256" key="4">
    <source>
        <dbReference type="ARBA" id="ARBA00022475"/>
    </source>
</evidence>
<feature type="transmembrane region" description="Helical" evidence="8">
    <location>
        <begin position="21"/>
        <end position="44"/>
    </location>
</feature>
<dbReference type="Pfam" id="PF02687">
    <property type="entry name" value="FtsX"/>
    <property type="match status" value="1"/>
</dbReference>
<protein>
    <submittedName>
        <fullName evidence="11">Lipoprotein-releasing system permease protein</fullName>
    </submittedName>
</protein>
<keyword evidence="5 8" id="KW-0812">Transmembrane</keyword>
<feature type="domain" description="MacB-like periplasmic core" evidence="10">
    <location>
        <begin position="23"/>
        <end position="237"/>
    </location>
</feature>
<evidence type="ECO:0000256" key="3">
    <source>
        <dbReference type="ARBA" id="ARBA00022448"/>
    </source>
</evidence>
<comment type="similarity">
    <text evidence="2">Belongs to the ABC-4 integral membrane protein family. LolC/E subfamily.</text>
</comment>
<evidence type="ECO:0000256" key="5">
    <source>
        <dbReference type="ARBA" id="ARBA00022692"/>
    </source>
</evidence>
<sequence>MKLPFFIALRYLRSRKRGISFSTIISISGVALGVMALIVVISVISGFHEDLQKKILGAQAHAVVLSYSGGIGDYKTIMDFLSKKQEIEACSPFIIGQVLISSGKRAHGVYLRGIIPQYDMKTTEIFKNVKYKYENYTDLPWIIIGKELANLLGVLPGDTITVISPMGSIGPLGIIPKVKKFIVTGVFEIGMYEYDMNLAVTDLKTAQDFFEYGDKVTGIQLRLSDIYKADIISQKLTRELGGEFYVKDWMQMNKNLFSALKLEKFTMFLILTLIVLVASFNIVSMLMINVTEKQRDIAILKSMGATDNLIKQVFVFQGLIIGLVGTFIGLVGGVFLCEIIKSYEIVKLPADVYYLSRLPVKIKIFDIILICACALFISLISTVYPAHRASKINPVEILRYE</sequence>
<dbReference type="InterPro" id="IPR025857">
    <property type="entry name" value="MacB_PCD"/>
</dbReference>
<dbReference type="RefSeq" id="WP_059176369.1">
    <property type="nucleotide sequence ID" value="NZ_BCNO01000001.1"/>
</dbReference>
<organism evidence="11 12">
    <name type="scientific">Thermodesulfovibrio aggregans</name>
    <dbReference type="NCBI Taxonomy" id="86166"/>
    <lineage>
        <taxon>Bacteria</taxon>
        <taxon>Pseudomonadati</taxon>
        <taxon>Nitrospirota</taxon>
        <taxon>Thermodesulfovibrionia</taxon>
        <taxon>Thermodesulfovibrionales</taxon>
        <taxon>Thermodesulfovibrionaceae</taxon>
        <taxon>Thermodesulfovibrio</taxon>
    </lineage>
</organism>
<dbReference type="InterPro" id="IPR003838">
    <property type="entry name" value="ABC3_permease_C"/>
</dbReference>
<evidence type="ECO:0000313" key="11">
    <source>
        <dbReference type="EMBL" id="GAQ94963.1"/>
    </source>
</evidence>
<keyword evidence="11" id="KW-0449">Lipoprotein</keyword>
<feature type="domain" description="ABC3 transporter permease C-terminal" evidence="9">
    <location>
        <begin position="269"/>
        <end position="394"/>
    </location>
</feature>
<feature type="transmembrane region" description="Helical" evidence="8">
    <location>
        <begin position="309"/>
        <end position="336"/>
    </location>
</feature>
<evidence type="ECO:0000256" key="7">
    <source>
        <dbReference type="ARBA" id="ARBA00023136"/>
    </source>
</evidence>
<keyword evidence="7 8" id="KW-0472">Membrane</keyword>
<comment type="subcellular location">
    <subcellularLocation>
        <location evidence="1">Cell membrane</location>
        <topology evidence="1">Multi-pass membrane protein</topology>
    </subcellularLocation>
</comment>
<comment type="caution">
    <text evidence="11">The sequence shown here is derived from an EMBL/GenBank/DDBJ whole genome shotgun (WGS) entry which is preliminary data.</text>
</comment>
<keyword evidence="4" id="KW-1003">Cell membrane</keyword>
<keyword evidence="6 8" id="KW-1133">Transmembrane helix</keyword>
<dbReference type="OrthoDB" id="9808461at2"/>
<keyword evidence="12" id="KW-1185">Reference proteome</keyword>
<dbReference type="GO" id="GO:0098797">
    <property type="term" value="C:plasma membrane protein complex"/>
    <property type="evidence" value="ECO:0007669"/>
    <property type="project" value="TreeGrafter"/>
</dbReference>
<keyword evidence="3" id="KW-0813">Transport</keyword>
<dbReference type="InterPro" id="IPR011925">
    <property type="entry name" value="LolCE_TM"/>
</dbReference>
<dbReference type="Proteomes" id="UP000054976">
    <property type="component" value="Unassembled WGS sequence"/>
</dbReference>
<dbReference type="GO" id="GO:0044874">
    <property type="term" value="P:lipoprotein localization to outer membrane"/>
    <property type="evidence" value="ECO:0007669"/>
    <property type="project" value="TreeGrafter"/>
</dbReference>
<feature type="transmembrane region" description="Helical" evidence="8">
    <location>
        <begin position="364"/>
        <end position="384"/>
    </location>
</feature>
<dbReference type="STRING" id="86166.TAGGR_11162"/>
<dbReference type="GO" id="GO:0042953">
    <property type="term" value="P:lipoprotein transport"/>
    <property type="evidence" value="ECO:0007669"/>
    <property type="project" value="InterPro"/>
</dbReference>
<evidence type="ECO:0000259" key="9">
    <source>
        <dbReference type="Pfam" id="PF02687"/>
    </source>
</evidence>
<evidence type="ECO:0000256" key="8">
    <source>
        <dbReference type="SAM" id="Phobius"/>
    </source>
</evidence>
<evidence type="ECO:0000256" key="6">
    <source>
        <dbReference type="ARBA" id="ARBA00022989"/>
    </source>
</evidence>
<dbReference type="NCBIfam" id="TIGR02212">
    <property type="entry name" value="lolCE"/>
    <property type="match status" value="1"/>
</dbReference>
<accession>A0A0U9HPF5</accession>
<dbReference type="Pfam" id="PF12704">
    <property type="entry name" value="MacB_PCD"/>
    <property type="match status" value="1"/>
</dbReference>
<reference evidence="12" key="1">
    <citation type="submission" date="2016-01" db="EMBL/GenBank/DDBJ databases">
        <title>Draft genome sequence of Thermodesulfovibrio aggregans strain TGE-P1.</title>
        <authorList>
            <person name="Sekiguchi Y."/>
            <person name="Ohashi A."/>
            <person name="Matsuura N."/>
            <person name="Tourlousse M.D."/>
        </authorList>
    </citation>
    <scope>NUCLEOTIDE SEQUENCE [LARGE SCALE GENOMIC DNA]</scope>
    <source>
        <strain evidence="12">TGE-P1</strain>
    </source>
</reference>
<evidence type="ECO:0000259" key="10">
    <source>
        <dbReference type="Pfam" id="PF12704"/>
    </source>
</evidence>
<evidence type="ECO:0000256" key="1">
    <source>
        <dbReference type="ARBA" id="ARBA00004651"/>
    </source>
</evidence>
<dbReference type="PANTHER" id="PTHR30489:SF0">
    <property type="entry name" value="LIPOPROTEIN-RELEASING SYSTEM TRANSMEMBRANE PROTEIN LOLE"/>
    <property type="match status" value="1"/>
</dbReference>
<gene>
    <name evidence="11" type="ORF">TAGGR_11162</name>
</gene>
<dbReference type="AlphaFoldDB" id="A0A0U9HPF5"/>
<evidence type="ECO:0000313" key="12">
    <source>
        <dbReference type="Proteomes" id="UP000054976"/>
    </source>
</evidence>
<dbReference type="InterPro" id="IPR051447">
    <property type="entry name" value="Lipoprotein-release_system"/>
</dbReference>
<dbReference type="PANTHER" id="PTHR30489">
    <property type="entry name" value="LIPOPROTEIN-RELEASING SYSTEM TRANSMEMBRANE PROTEIN LOLE"/>
    <property type="match status" value="1"/>
</dbReference>
<proteinExistence type="inferred from homology"/>
<feature type="transmembrane region" description="Helical" evidence="8">
    <location>
        <begin position="265"/>
        <end position="288"/>
    </location>
</feature>
<evidence type="ECO:0000256" key="2">
    <source>
        <dbReference type="ARBA" id="ARBA00005236"/>
    </source>
</evidence>
<name>A0A0U9HPF5_9BACT</name>
<dbReference type="EMBL" id="BCNO01000001">
    <property type="protein sequence ID" value="GAQ94963.1"/>
    <property type="molecule type" value="Genomic_DNA"/>
</dbReference>